<keyword evidence="4" id="KW-1185">Reference proteome</keyword>
<accession>N1MJI4</accession>
<dbReference type="InterPro" id="IPR035093">
    <property type="entry name" value="RelE/ParE_toxin_dom_sf"/>
</dbReference>
<dbReference type="Pfam" id="PF05016">
    <property type="entry name" value="ParE_toxin"/>
    <property type="match status" value="1"/>
</dbReference>
<dbReference type="AlphaFoldDB" id="N1MJI4"/>
<dbReference type="RefSeq" id="WP_006952558.1">
    <property type="nucleotide sequence ID" value="NZ_CAVK010000060.1"/>
</dbReference>
<dbReference type="PANTHER" id="PTHR33755">
    <property type="entry name" value="TOXIN PARE1-RELATED"/>
    <property type="match status" value="1"/>
</dbReference>
<sequence>MIVHLSAEAEEDLERIADYIALDNPARAISFLQELRGKCLALADMPERFPLVPRYEASGVRRRGHGNYLIFYRVEPEKVVIVHVLHGAQDYSAILFPN</sequence>
<dbReference type="Proteomes" id="UP000013201">
    <property type="component" value="Unassembled WGS sequence"/>
</dbReference>
<dbReference type="Gene3D" id="3.30.2310.20">
    <property type="entry name" value="RelE-like"/>
    <property type="match status" value="1"/>
</dbReference>
<dbReference type="OrthoDB" id="8369899at2"/>
<dbReference type="PANTHER" id="PTHR33755:SF6">
    <property type="entry name" value="PLASMID STABILIZATION SYSTEM PROTEIN"/>
    <property type="match status" value="1"/>
</dbReference>
<evidence type="ECO:0000313" key="4">
    <source>
        <dbReference type="Proteomes" id="UP000013201"/>
    </source>
</evidence>
<comment type="similarity">
    <text evidence="1">Belongs to the RelE toxin family.</text>
</comment>
<reference evidence="4" key="2">
    <citation type="submission" date="2013-04" db="EMBL/GenBank/DDBJ databases">
        <title>Bisphenol A degrading Sphingobium sp. strain BiD32.</title>
        <authorList>
            <person name="Nielsen J.L."/>
            <person name="Zhou N.A."/>
            <person name="Kjeldal H."/>
        </authorList>
    </citation>
    <scope>NUCLEOTIDE SEQUENCE [LARGE SCALE GENOMIC DNA]</scope>
    <source>
        <strain evidence="4">BiD32</strain>
    </source>
</reference>
<organism evidence="3 4">
    <name type="scientific">Sphingobium indicum BiD32</name>
    <dbReference type="NCBI Taxonomy" id="1301087"/>
    <lineage>
        <taxon>Bacteria</taxon>
        <taxon>Pseudomonadati</taxon>
        <taxon>Pseudomonadota</taxon>
        <taxon>Alphaproteobacteria</taxon>
        <taxon>Sphingomonadales</taxon>
        <taxon>Sphingomonadaceae</taxon>
        <taxon>Sphingobium</taxon>
    </lineage>
</organism>
<evidence type="ECO:0000256" key="1">
    <source>
        <dbReference type="ARBA" id="ARBA00006226"/>
    </source>
</evidence>
<reference evidence="3 4" key="1">
    <citation type="submission" date="2013-03" db="EMBL/GenBank/DDBJ databases">
        <authorList>
            <person name="Le V."/>
        </authorList>
    </citation>
    <scope>NUCLEOTIDE SEQUENCE [LARGE SCALE GENOMIC DNA]</scope>
    <source>
        <strain evidence="3 4">BiD32</strain>
    </source>
</reference>
<evidence type="ECO:0008006" key="5">
    <source>
        <dbReference type="Google" id="ProtNLM"/>
    </source>
</evidence>
<evidence type="ECO:0000256" key="2">
    <source>
        <dbReference type="ARBA" id="ARBA00022649"/>
    </source>
</evidence>
<comment type="caution">
    <text evidence="3">The sequence shown here is derived from an EMBL/GenBank/DDBJ whole genome shotgun (WGS) entry which is preliminary data.</text>
</comment>
<proteinExistence type="inferred from homology"/>
<dbReference type="EMBL" id="CAVK010000060">
    <property type="protein sequence ID" value="CCW16924.1"/>
    <property type="molecule type" value="Genomic_DNA"/>
</dbReference>
<name>N1MJI4_9SPHN</name>
<gene>
    <name evidence="3" type="ORF">EBBID32_12630</name>
</gene>
<protein>
    <recommendedName>
        <fullName evidence="5">Plasmid stabilization protein</fullName>
    </recommendedName>
</protein>
<dbReference type="InterPro" id="IPR007712">
    <property type="entry name" value="RelE/ParE_toxin"/>
</dbReference>
<dbReference type="InterPro" id="IPR051803">
    <property type="entry name" value="TA_system_RelE-like_toxin"/>
</dbReference>
<keyword evidence="2" id="KW-1277">Toxin-antitoxin system</keyword>
<evidence type="ECO:0000313" key="3">
    <source>
        <dbReference type="EMBL" id="CCW16924.1"/>
    </source>
</evidence>